<name>A0A3M0Z360_9BACT</name>
<dbReference type="PANTHER" id="PTHR43326:SF1">
    <property type="entry name" value="METHIONINE--TRNA LIGASE, MITOCHONDRIAL"/>
    <property type="match status" value="1"/>
</dbReference>
<protein>
    <submittedName>
        <fullName evidence="7">Methionine--tRNA ligase</fullName>
    </submittedName>
</protein>
<dbReference type="GO" id="GO:0006431">
    <property type="term" value="P:methionyl-tRNA aminoacylation"/>
    <property type="evidence" value="ECO:0007669"/>
    <property type="project" value="InterPro"/>
</dbReference>
<proteinExistence type="predicted"/>
<dbReference type="PANTHER" id="PTHR43326">
    <property type="entry name" value="METHIONYL-TRNA SYNTHETASE"/>
    <property type="match status" value="1"/>
</dbReference>
<dbReference type="InterPro" id="IPR033911">
    <property type="entry name" value="MetRS_core"/>
</dbReference>
<dbReference type="Proteomes" id="UP000269410">
    <property type="component" value="Unassembled WGS sequence"/>
</dbReference>
<dbReference type="SUPFAM" id="SSF52374">
    <property type="entry name" value="Nucleotidylyl transferase"/>
    <property type="match status" value="1"/>
</dbReference>
<feature type="non-terminal residue" evidence="7">
    <location>
        <position position="174"/>
    </location>
</feature>
<dbReference type="AlphaFoldDB" id="A0A3M0Z360"/>
<gene>
    <name evidence="7" type="ORF">D6810_01080</name>
</gene>
<evidence type="ECO:0000256" key="5">
    <source>
        <dbReference type="ARBA" id="ARBA00023146"/>
    </source>
</evidence>
<accession>A0A3M0Z360</accession>
<dbReference type="PRINTS" id="PR01041">
    <property type="entry name" value="TRNASYNTHMET"/>
</dbReference>
<evidence type="ECO:0000256" key="2">
    <source>
        <dbReference type="ARBA" id="ARBA00022741"/>
    </source>
</evidence>
<keyword evidence="2" id="KW-0547">Nucleotide-binding</keyword>
<sequence>MNFCVMKSFYVTTPIFYANDLPHVGTSYTVFIADTLARYFRKKIGAENVLFLTGTDEHGAKVEKSALARGTTPKQFVDEIAAKFQEIWSEVGISYDYFMRTTHPQHVKYAQWFIQKAYDNGDLYEGVYKGLYCEGCEAYCKDTDLIDGKCPNHPNKTLVLMEEKNYFFRLSKYR</sequence>
<dbReference type="EMBL" id="RFKV01000037">
    <property type="protein sequence ID" value="RMD77395.1"/>
    <property type="molecule type" value="Genomic_DNA"/>
</dbReference>
<evidence type="ECO:0000256" key="3">
    <source>
        <dbReference type="ARBA" id="ARBA00022840"/>
    </source>
</evidence>
<evidence type="ECO:0000259" key="6">
    <source>
        <dbReference type="Pfam" id="PF09334"/>
    </source>
</evidence>
<dbReference type="Gene3D" id="2.170.220.10">
    <property type="match status" value="1"/>
</dbReference>
<dbReference type="Gene3D" id="3.40.50.620">
    <property type="entry name" value="HUPs"/>
    <property type="match status" value="1"/>
</dbReference>
<dbReference type="InterPro" id="IPR015413">
    <property type="entry name" value="Methionyl/Leucyl_tRNA_Synth"/>
</dbReference>
<comment type="caution">
    <text evidence="7">The sequence shown here is derived from an EMBL/GenBank/DDBJ whole genome shotgun (WGS) entry which is preliminary data.</text>
</comment>
<organism evidence="7 8">
    <name type="scientific">Candidatus Dojkabacteria bacterium</name>
    <dbReference type="NCBI Taxonomy" id="2099670"/>
    <lineage>
        <taxon>Bacteria</taxon>
        <taxon>Candidatus Dojkabacteria</taxon>
    </lineage>
</organism>
<dbReference type="Pfam" id="PF09334">
    <property type="entry name" value="tRNA-synt_1g"/>
    <property type="match status" value="1"/>
</dbReference>
<reference evidence="7 8" key="1">
    <citation type="submission" date="2018-10" db="EMBL/GenBank/DDBJ databases">
        <title>Thermophilic Lithotrophy and Phototrophy in an Intertidal, Iron-rich, Geothermal Spring.</title>
        <authorList>
            <person name="Ward L.M."/>
            <person name="Idei A."/>
            <person name="Nakagawa M."/>
            <person name="Ueno Y."/>
            <person name="Fischer W."/>
            <person name="Mcglynn S.E."/>
        </authorList>
    </citation>
    <scope>NUCLEOTIDE SEQUENCE [LARGE SCALE GENOMIC DNA]</scope>
    <source>
        <strain evidence="7">J137</strain>
    </source>
</reference>
<keyword evidence="3" id="KW-0067">ATP-binding</keyword>
<dbReference type="InterPro" id="IPR023457">
    <property type="entry name" value="Met-tRNA_synth_2"/>
</dbReference>
<dbReference type="GO" id="GO:0005524">
    <property type="term" value="F:ATP binding"/>
    <property type="evidence" value="ECO:0007669"/>
    <property type="project" value="UniProtKB-KW"/>
</dbReference>
<evidence type="ECO:0000256" key="4">
    <source>
        <dbReference type="ARBA" id="ARBA00022917"/>
    </source>
</evidence>
<keyword evidence="1 7" id="KW-0436">Ligase</keyword>
<keyword evidence="4" id="KW-0648">Protein biosynthesis</keyword>
<keyword evidence="5" id="KW-0030">Aminoacyl-tRNA synthetase</keyword>
<dbReference type="GO" id="GO:0004825">
    <property type="term" value="F:methionine-tRNA ligase activity"/>
    <property type="evidence" value="ECO:0007669"/>
    <property type="project" value="InterPro"/>
</dbReference>
<feature type="domain" description="Methionyl/Leucyl tRNA synthetase" evidence="6">
    <location>
        <begin position="9"/>
        <end position="153"/>
    </location>
</feature>
<dbReference type="InterPro" id="IPR014729">
    <property type="entry name" value="Rossmann-like_a/b/a_fold"/>
</dbReference>
<evidence type="ECO:0000256" key="1">
    <source>
        <dbReference type="ARBA" id="ARBA00022598"/>
    </source>
</evidence>
<evidence type="ECO:0000313" key="8">
    <source>
        <dbReference type="Proteomes" id="UP000269410"/>
    </source>
</evidence>
<evidence type="ECO:0000313" key="7">
    <source>
        <dbReference type="EMBL" id="RMD77395.1"/>
    </source>
</evidence>